<proteinExistence type="predicted"/>
<protein>
    <submittedName>
        <fullName evidence="1">Uncharacterized protein</fullName>
    </submittedName>
</protein>
<dbReference type="GeneID" id="60330858"/>
<dbReference type="KEGG" id="vg:60330858"/>
<gene>
    <name evidence="1" type="primary">51</name>
    <name evidence="1" type="ORF">SEA_MAHAVRAT_51</name>
</gene>
<dbReference type="EMBL" id="MK967397">
    <property type="protein sequence ID" value="QDM57435.1"/>
    <property type="molecule type" value="Genomic_DNA"/>
</dbReference>
<keyword evidence="2" id="KW-1185">Reference proteome</keyword>
<reference evidence="1 2" key="1">
    <citation type="submission" date="2019-05" db="EMBL/GenBank/DDBJ databases">
        <authorList>
            <person name="Patel D."/>
            <person name="Jones M.J."/>
            <person name="Williams H.E."/>
            <person name="Harmon A.N."/>
            <person name="Tarter E.D."/>
            <person name="Gaekle K.N."/>
            <person name="Maryyam S."/>
            <person name="Gaffney B.L."/>
            <person name="Staples A.K."/>
            <person name="King R.A."/>
            <person name="Rinehart C.A."/>
            <person name="Rowland N.S."/>
            <person name="Garlena R.A."/>
            <person name="Russell D.A."/>
            <person name="Pope W.H."/>
            <person name="Jacobs-Sera D."/>
            <person name="Hendrix R.W."/>
            <person name="Hatfull G.F."/>
        </authorList>
    </citation>
    <scope>NUCLEOTIDE SEQUENCE [LARGE SCALE GENOMIC DNA]</scope>
</reference>
<organism evidence="1 2">
    <name type="scientific">Mycobacterium phage Mahavrat</name>
    <dbReference type="NCBI Taxonomy" id="2591129"/>
    <lineage>
        <taxon>Viruses</taxon>
        <taxon>Duplodnaviria</taxon>
        <taxon>Heunggongvirae</taxon>
        <taxon>Uroviricota</taxon>
        <taxon>Caudoviricetes</taxon>
        <taxon>Gracegardnervirinae</taxon>
        <taxon>Cheoctovirus</taxon>
        <taxon>Cheoctovirus mahavrat</taxon>
    </lineage>
</organism>
<dbReference type="RefSeq" id="YP_009959316.1">
    <property type="nucleotide sequence ID" value="NC_051679.1"/>
</dbReference>
<name>A0A515ML86_9CAUD</name>
<evidence type="ECO:0000313" key="2">
    <source>
        <dbReference type="Proteomes" id="UP000318624"/>
    </source>
</evidence>
<evidence type="ECO:0000313" key="1">
    <source>
        <dbReference type="EMBL" id="QDM57435.1"/>
    </source>
</evidence>
<dbReference type="Proteomes" id="UP000318624">
    <property type="component" value="Segment"/>
</dbReference>
<accession>A0A515ML86</accession>
<sequence length="236" mass="25805">MNLVERLNARFNNVIHDGLAAFGGWVDPWLARLERQAMSNALGRDFGPFNYERALQYSAEVLAEAEAEEEVHEPARFLYFCDRCFAQMDQGYHDSNGGICMDCSMAEAAAEEVHKPSVGHRVSADQSSATAGDIGPGAGMVPPPPAPGPSNPLNTYVAGPLGEAIPGDEFMELGEFLDTATAEELAAMRRQREVSESDLASDIAGACYTWSHTPIRVKESSYIAKYLMENYHITPR</sequence>